<reference evidence="1 2" key="1">
    <citation type="submission" date="2009-01" db="EMBL/GenBank/DDBJ databases">
        <authorList>
            <person name="Qin X."/>
            <person name="Bachman B."/>
            <person name="Battles P."/>
            <person name="Bell A."/>
            <person name="Bess C."/>
            <person name="Bickham C."/>
            <person name="Chaboub L."/>
            <person name="Chen D."/>
            <person name="Coyle M."/>
            <person name="Deiros D.R."/>
            <person name="Dinh H."/>
            <person name="Forbes L."/>
            <person name="Fowler G."/>
            <person name="Francisco L."/>
            <person name="Fu Q."/>
            <person name="Gubbala S."/>
            <person name="Hale W."/>
            <person name="Han Y."/>
            <person name="Hemphill L."/>
            <person name="Highlander S.K."/>
            <person name="Hirani K."/>
            <person name="Hogues M."/>
            <person name="Jackson L."/>
            <person name="Jakkamsetti A."/>
            <person name="Javaid M."/>
            <person name="Jiang H."/>
            <person name="Korchina V."/>
            <person name="Kovar C."/>
            <person name="Lara F."/>
            <person name="Lee S."/>
            <person name="Mata R."/>
            <person name="Mathew T."/>
            <person name="Moen C."/>
            <person name="Morales K."/>
            <person name="Munidasa M."/>
            <person name="Nazareth L."/>
            <person name="Ngo R."/>
            <person name="Nguyen L."/>
            <person name="Okwuonu G."/>
            <person name="Ongeri F."/>
            <person name="Patil S."/>
            <person name="Petrosino J."/>
            <person name="Pham C."/>
            <person name="Pham P."/>
            <person name="Pu L.-L."/>
            <person name="Puazo M."/>
            <person name="Raj R."/>
            <person name="Reid J."/>
            <person name="Rouhana J."/>
            <person name="Saada N."/>
            <person name="Shang Y."/>
            <person name="Simmons D."/>
            <person name="Thornton R."/>
            <person name="Warren J."/>
            <person name="Weissenberger G."/>
            <person name="Zhang J."/>
            <person name="Zhang L."/>
            <person name="Zhou C."/>
            <person name="Zhu D."/>
            <person name="Muzny D."/>
            <person name="Worley K."/>
            <person name="Gibbs R."/>
        </authorList>
    </citation>
    <scope>NUCLEOTIDE SEQUENCE [LARGE SCALE GENOMIC DNA]</scope>
    <source>
        <strain evidence="1 2">ATCC 51866</strain>
    </source>
</reference>
<dbReference type="Proteomes" id="UP000006237">
    <property type="component" value="Unassembled WGS sequence"/>
</dbReference>
<evidence type="ECO:0000313" key="2">
    <source>
        <dbReference type="Proteomes" id="UP000006237"/>
    </source>
</evidence>
<evidence type="ECO:0008006" key="3">
    <source>
        <dbReference type="Google" id="ProtNLM"/>
    </source>
</evidence>
<evidence type="ECO:0000313" key="1">
    <source>
        <dbReference type="EMBL" id="EEI62861.1"/>
    </source>
</evidence>
<dbReference type="EMBL" id="ACHF01000039">
    <property type="protein sequence ID" value="EEI62861.1"/>
    <property type="molecule type" value="Genomic_DNA"/>
</dbReference>
<dbReference type="Gene3D" id="3.90.1150.10">
    <property type="entry name" value="Aspartate Aminotransferase, domain 1"/>
    <property type="match status" value="1"/>
</dbReference>
<accession>A0ABM9XNW9</accession>
<dbReference type="InterPro" id="IPR015422">
    <property type="entry name" value="PyrdxlP-dep_Trfase_small"/>
</dbReference>
<feature type="non-terminal residue" evidence="1">
    <location>
        <position position="1"/>
    </location>
</feature>
<gene>
    <name evidence="1" type="ORF">HMPREF0293_1652</name>
</gene>
<sequence>TLVRTAQLQGLAIAPSSAFCPPGVQHQNGVRLSLGLAAERRQLEGALRRIDRLLLSDALPAIDR</sequence>
<keyword evidence="2" id="KW-1185">Reference proteome</keyword>
<comment type="caution">
    <text evidence="1">The sequence shown here is derived from an EMBL/GenBank/DDBJ whole genome shotgun (WGS) entry which is preliminary data.</text>
</comment>
<proteinExistence type="predicted"/>
<organism evidence="1 2">
    <name type="scientific">Corynebacterium glucuronolyticum ATCC 51866</name>
    <dbReference type="NCBI Taxonomy" id="548478"/>
    <lineage>
        <taxon>Bacteria</taxon>
        <taxon>Bacillati</taxon>
        <taxon>Actinomycetota</taxon>
        <taxon>Actinomycetes</taxon>
        <taxon>Mycobacteriales</taxon>
        <taxon>Corynebacteriaceae</taxon>
        <taxon>Corynebacterium</taxon>
    </lineage>
</organism>
<protein>
    <recommendedName>
        <fullName evidence="3">Aminotransferase class I/classII domain-containing protein</fullName>
    </recommendedName>
</protein>
<name>A0ABM9XNW9_9CORY</name>